<dbReference type="HOGENOM" id="CLU_1757538_0_0_11"/>
<dbReference type="eggNOG" id="ENOG5033KCN">
    <property type="taxonomic scope" value="Bacteria"/>
</dbReference>
<sequence>MTDAARGEERYPVSVDSVETGSDELAVQLPVRAQVLRRLPGPDRPDYSLAGLRSPLRLRSTTHLLTEAGVDLAGLDPATTTVHDDGSVVAIVYGLVLAPRTTGVRLATAQGRVAVATALVLDTRQMTDPTVRFERVFYAAVTWVTRVR</sequence>
<dbReference type="OrthoDB" id="4691918at2"/>
<name>D1BJT5_SANKS</name>
<dbReference type="AlphaFoldDB" id="D1BJT5"/>
<dbReference type="EMBL" id="CP001819">
    <property type="protein sequence ID" value="ACZ22344.1"/>
    <property type="molecule type" value="Genomic_DNA"/>
</dbReference>
<evidence type="ECO:0000313" key="2">
    <source>
        <dbReference type="Proteomes" id="UP000000322"/>
    </source>
</evidence>
<dbReference type="RefSeq" id="WP_012867413.1">
    <property type="nucleotide sequence ID" value="NC_013521.1"/>
</dbReference>
<evidence type="ECO:0000313" key="1">
    <source>
        <dbReference type="EMBL" id="ACZ22344.1"/>
    </source>
</evidence>
<dbReference type="Proteomes" id="UP000000322">
    <property type="component" value="Chromosome"/>
</dbReference>
<gene>
    <name evidence="1" type="ordered locus">Sked_24300</name>
</gene>
<organism evidence="1 2">
    <name type="scientific">Sanguibacter keddieii (strain ATCC 51767 / DSM 10542 / NCFB 3025 / ST-74)</name>
    <dbReference type="NCBI Taxonomy" id="446469"/>
    <lineage>
        <taxon>Bacteria</taxon>
        <taxon>Bacillati</taxon>
        <taxon>Actinomycetota</taxon>
        <taxon>Actinomycetes</taxon>
        <taxon>Micrococcales</taxon>
        <taxon>Sanguibacteraceae</taxon>
        <taxon>Sanguibacter</taxon>
    </lineage>
</organism>
<accession>D1BJT5</accession>
<protein>
    <submittedName>
        <fullName evidence="1">Uncharacterized protein</fullName>
    </submittedName>
</protein>
<dbReference type="STRING" id="446469.Sked_24300"/>
<reference evidence="1 2" key="1">
    <citation type="journal article" date="2009" name="Stand. Genomic Sci.">
        <title>Complete genome sequence of Sanguibacter keddieii type strain (ST-74).</title>
        <authorList>
            <person name="Ivanova N."/>
            <person name="Sikorski J."/>
            <person name="Sims D."/>
            <person name="Brettin T."/>
            <person name="Detter J.C."/>
            <person name="Han C."/>
            <person name="Lapidus A."/>
            <person name="Copeland A."/>
            <person name="Glavina Del Rio T."/>
            <person name="Nolan M."/>
            <person name="Chen F."/>
            <person name="Lucas S."/>
            <person name="Tice H."/>
            <person name="Cheng J.F."/>
            <person name="Bruce D."/>
            <person name="Goodwin L."/>
            <person name="Pitluck S."/>
            <person name="Pati A."/>
            <person name="Mavromatis K."/>
            <person name="Chen A."/>
            <person name="Palaniappan K."/>
            <person name="D'haeseleer P."/>
            <person name="Chain P."/>
            <person name="Bristow J."/>
            <person name="Eisen J.A."/>
            <person name="Markowitz V."/>
            <person name="Hugenholtz P."/>
            <person name="Goker M."/>
            <person name="Pukall R."/>
            <person name="Klenk H.P."/>
            <person name="Kyrpides N.C."/>
        </authorList>
    </citation>
    <scope>NUCLEOTIDE SEQUENCE [LARGE SCALE GENOMIC DNA]</scope>
    <source>
        <strain evidence="2">ATCC 51767 / DSM 10542 / NCFB 3025 / ST-74</strain>
    </source>
</reference>
<dbReference type="KEGG" id="ske:Sked_24300"/>
<proteinExistence type="predicted"/>
<keyword evidence="2" id="KW-1185">Reference proteome</keyword>